<name>A0AAV5UM88_9BILA</name>
<gene>
    <name evidence="1" type="ORF">PENTCL1PPCAC_30380</name>
</gene>
<protein>
    <submittedName>
        <fullName evidence="1">Uncharacterized protein</fullName>
    </submittedName>
</protein>
<dbReference type="Proteomes" id="UP001432027">
    <property type="component" value="Unassembled WGS sequence"/>
</dbReference>
<evidence type="ECO:0000313" key="1">
    <source>
        <dbReference type="EMBL" id="GMT08206.1"/>
    </source>
</evidence>
<comment type="caution">
    <text evidence="1">The sequence shown here is derived from an EMBL/GenBank/DDBJ whole genome shotgun (WGS) entry which is preliminary data.</text>
</comment>
<accession>A0AAV5UM88</accession>
<dbReference type="AlphaFoldDB" id="A0AAV5UM88"/>
<keyword evidence="2" id="KW-1185">Reference proteome</keyword>
<reference evidence="1" key="1">
    <citation type="submission" date="2023-10" db="EMBL/GenBank/DDBJ databases">
        <title>Genome assembly of Pristionchus species.</title>
        <authorList>
            <person name="Yoshida K."/>
            <person name="Sommer R.J."/>
        </authorList>
    </citation>
    <scope>NUCLEOTIDE SEQUENCE</scope>
    <source>
        <strain evidence="1">RS0144</strain>
    </source>
</reference>
<dbReference type="EMBL" id="BTSX01000035">
    <property type="protein sequence ID" value="GMT08206.1"/>
    <property type="molecule type" value="Genomic_DNA"/>
</dbReference>
<evidence type="ECO:0000313" key="2">
    <source>
        <dbReference type="Proteomes" id="UP001432027"/>
    </source>
</evidence>
<sequence>RMRVHLPLGVAWSCARRNASVGSSSRDSLDSFITNLSKAHVTGRVLRSSVEVEKLIDDQKASALDRLNYIITLPLLVSKPQLSRIRMDSFSTEFSSTVFSKDDLIAALDKMCKLRATDTQTYRALMRVLSSMSPSSLQSVSLCPLVEVICANEELNLIEDEEWKSEARMIVAESIKASTLPTELIYILRRTNVWKNECIEAVKNNFKSMSFTDKVSLLSVLSSRGNVDAVFVNTMVEDIASDSTPLTFRQCVNLASTCMLLKLNSSRLKTKLIKETMAGMGSMTKFNDARTILTLFTIWRVTHDAVWKQLSVWTERRAKEAPFKDVSAVVNMMCDLGRGEGAETASILSGRMCMERGGDALIWLKTMVSLSFYSCIDHRSIESVLNPVFIEEALSHKSTRRDVFIRLLMNVDYYAWTLDSYDGPRLKEGFISENDVASIVSSYCSRMNEVEAFRSCLSRVIVDPSQSHPQLHPSGLTLEALFTNPKGGDEAIVFVPSNQYAEDGNGERMMGSYLLPVRCMEKKGIKVHTFTHREMASFNSQVEATMYIKKKVLGK</sequence>
<feature type="non-terminal residue" evidence="1">
    <location>
        <position position="1"/>
    </location>
</feature>
<organism evidence="1 2">
    <name type="scientific">Pristionchus entomophagus</name>
    <dbReference type="NCBI Taxonomy" id="358040"/>
    <lineage>
        <taxon>Eukaryota</taxon>
        <taxon>Metazoa</taxon>
        <taxon>Ecdysozoa</taxon>
        <taxon>Nematoda</taxon>
        <taxon>Chromadorea</taxon>
        <taxon>Rhabditida</taxon>
        <taxon>Rhabditina</taxon>
        <taxon>Diplogasteromorpha</taxon>
        <taxon>Diplogasteroidea</taxon>
        <taxon>Neodiplogasteridae</taxon>
        <taxon>Pristionchus</taxon>
    </lineage>
</organism>
<proteinExistence type="predicted"/>